<feature type="chain" id="PRO_5035748708" evidence="1">
    <location>
        <begin position="17"/>
        <end position="101"/>
    </location>
</feature>
<accession>A0A8S1M6M5</accession>
<evidence type="ECO:0000313" key="3">
    <source>
        <dbReference type="Proteomes" id="UP000692954"/>
    </source>
</evidence>
<organism evidence="2 3">
    <name type="scientific">Paramecium sonneborni</name>
    <dbReference type="NCBI Taxonomy" id="65129"/>
    <lineage>
        <taxon>Eukaryota</taxon>
        <taxon>Sar</taxon>
        <taxon>Alveolata</taxon>
        <taxon>Ciliophora</taxon>
        <taxon>Intramacronucleata</taxon>
        <taxon>Oligohymenophorea</taxon>
        <taxon>Peniculida</taxon>
        <taxon>Parameciidae</taxon>
        <taxon>Paramecium</taxon>
    </lineage>
</organism>
<proteinExistence type="predicted"/>
<dbReference type="OrthoDB" id="285626at2759"/>
<gene>
    <name evidence="2" type="ORF">PSON_ATCC_30995.1.T0270215</name>
</gene>
<evidence type="ECO:0000256" key="1">
    <source>
        <dbReference type="SAM" id="SignalP"/>
    </source>
</evidence>
<evidence type="ECO:0000313" key="2">
    <source>
        <dbReference type="EMBL" id="CAD8070874.1"/>
    </source>
</evidence>
<comment type="caution">
    <text evidence="2">The sequence shown here is derived from an EMBL/GenBank/DDBJ whole genome shotgun (WGS) entry which is preliminary data.</text>
</comment>
<protein>
    <submittedName>
        <fullName evidence="2">Uncharacterized protein</fullName>
    </submittedName>
</protein>
<feature type="signal peptide" evidence="1">
    <location>
        <begin position="1"/>
        <end position="16"/>
    </location>
</feature>
<reference evidence="2" key="1">
    <citation type="submission" date="2021-01" db="EMBL/GenBank/DDBJ databases">
        <authorList>
            <consortium name="Genoscope - CEA"/>
            <person name="William W."/>
        </authorList>
    </citation>
    <scope>NUCLEOTIDE SEQUENCE</scope>
</reference>
<name>A0A8S1M6M5_9CILI</name>
<dbReference type="Proteomes" id="UP000692954">
    <property type="component" value="Unassembled WGS sequence"/>
</dbReference>
<keyword evidence="1" id="KW-0732">Signal</keyword>
<dbReference type="EMBL" id="CAJJDN010000027">
    <property type="protein sequence ID" value="CAD8070874.1"/>
    <property type="molecule type" value="Genomic_DNA"/>
</dbReference>
<sequence length="101" mass="11408">MNKILLFLTIISLVLSLQETTKHTDCLNQYCNAEVDACRKDQTCKKEISNCYKTAMDDLSPAGIQRSKTAYDLCLSTNSYAKVQNLAKCKQRNCPNKLLII</sequence>
<keyword evidence="3" id="KW-1185">Reference proteome</keyword>
<dbReference type="AlphaFoldDB" id="A0A8S1M6M5"/>